<dbReference type="AlphaFoldDB" id="A0A8J6HAB3"/>
<keyword evidence="8" id="KW-0970">Cilium biogenesis/degradation</keyword>
<dbReference type="InterPro" id="IPR001005">
    <property type="entry name" value="SANT/Myb"/>
</dbReference>
<evidence type="ECO:0000256" key="3">
    <source>
        <dbReference type="ARBA" id="ARBA00004138"/>
    </source>
</evidence>
<evidence type="ECO:0000256" key="5">
    <source>
        <dbReference type="ARBA" id="ARBA00014184"/>
    </source>
</evidence>
<evidence type="ECO:0000256" key="7">
    <source>
        <dbReference type="ARBA" id="ARBA00022741"/>
    </source>
</evidence>
<organism evidence="15 16">
    <name type="scientific">Tenebrio molitor</name>
    <name type="common">Yellow mealworm beetle</name>
    <dbReference type="NCBI Taxonomy" id="7067"/>
    <lineage>
        <taxon>Eukaryota</taxon>
        <taxon>Metazoa</taxon>
        <taxon>Ecdysozoa</taxon>
        <taxon>Arthropoda</taxon>
        <taxon>Hexapoda</taxon>
        <taxon>Insecta</taxon>
        <taxon>Pterygota</taxon>
        <taxon>Neoptera</taxon>
        <taxon>Endopterygota</taxon>
        <taxon>Coleoptera</taxon>
        <taxon>Polyphaga</taxon>
        <taxon>Cucujiformia</taxon>
        <taxon>Tenebrionidae</taxon>
        <taxon>Tenebrio</taxon>
    </lineage>
</organism>
<evidence type="ECO:0000256" key="12">
    <source>
        <dbReference type="ARBA" id="ARBA00030594"/>
    </source>
</evidence>
<reference evidence="15" key="1">
    <citation type="journal article" date="2020" name="J Insects Food Feed">
        <title>The yellow mealworm (Tenebrio molitor) genome: a resource for the emerging insects as food and feed industry.</title>
        <authorList>
            <person name="Eriksson T."/>
            <person name="Andere A."/>
            <person name="Kelstrup H."/>
            <person name="Emery V."/>
            <person name="Picard C."/>
        </authorList>
    </citation>
    <scope>NUCLEOTIDE SEQUENCE</scope>
    <source>
        <strain evidence="15">Stoneville</strain>
        <tissue evidence="15">Whole head</tissue>
    </source>
</reference>
<evidence type="ECO:0000256" key="6">
    <source>
        <dbReference type="ARBA" id="ARBA00022701"/>
    </source>
</evidence>
<reference evidence="15" key="2">
    <citation type="submission" date="2021-08" db="EMBL/GenBank/DDBJ databases">
        <authorList>
            <person name="Eriksson T."/>
        </authorList>
    </citation>
    <scope>NUCLEOTIDE SEQUENCE</scope>
    <source>
        <strain evidence="15">Stoneville</strain>
        <tissue evidence="15">Whole head</tissue>
    </source>
</reference>
<keyword evidence="10" id="KW-0539">Nucleus</keyword>
<dbReference type="GO" id="GO:0007017">
    <property type="term" value="P:microtubule-based process"/>
    <property type="evidence" value="ECO:0007669"/>
    <property type="project" value="InterPro"/>
</dbReference>
<evidence type="ECO:0000256" key="13">
    <source>
        <dbReference type="ARBA" id="ARBA00046149"/>
    </source>
</evidence>
<dbReference type="GO" id="GO:0005525">
    <property type="term" value="F:GTP binding"/>
    <property type="evidence" value="ECO:0007669"/>
    <property type="project" value="UniProtKB-KW"/>
</dbReference>
<dbReference type="PROSITE" id="PS00227">
    <property type="entry name" value="TUBULIN"/>
    <property type="match status" value="1"/>
</dbReference>
<dbReference type="SUPFAM" id="SSF46689">
    <property type="entry name" value="Homeodomain-like"/>
    <property type="match status" value="1"/>
</dbReference>
<feature type="domain" description="Tubulin/FtsZ GTPase" evidence="14">
    <location>
        <begin position="41"/>
        <end position="234"/>
    </location>
</feature>
<comment type="caution">
    <text evidence="15">The sequence shown here is derived from an EMBL/GenBank/DDBJ whole genome shotgun (WGS) entry which is preliminary data.</text>
</comment>
<dbReference type="InterPro" id="IPR000217">
    <property type="entry name" value="Tubulin"/>
</dbReference>
<evidence type="ECO:0000313" key="15">
    <source>
        <dbReference type="EMBL" id="KAH0810093.1"/>
    </source>
</evidence>
<evidence type="ECO:0000256" key="11">
    <source>
        <dbReference type="ARBA" id="ARBA00023273"/>
    </source>
</evidence>
<evidence type="ECO:0000256" key="8">
    <source>
        <dbReference type="ARBA" id="ARBA00022794"/>
    </source>
</evidence>
<accession>A0A8J6HAB3</accession>
<dbReference type="PANTHER" id="PTHR11588">
    <property type="entry name" value="TUBULIN"/>
    <property type="match status" value="1"/>
</dbReference>
<keyword evidence="16" id="KW-1185">Reference proteome</keyword>
<evidence type="ECO:0000256" key="10">
    <source>
        <dbReference type="ARBA" id="ARBA00023242"/>
    </source>
</evidence>
<dbReference type="GO" id="GO:0005814">
    <property type="term" value="C:centriole"/>
    <property type="evidence" value="ECO:0007669"/>
    <property type="project" value="UniProtKB-SubCell"/>
</dbReference>
<name>A0A8J6HAB3_TENMO</name>
<proteinExistence type="inferred from homology"/>
<protein>
    <recommendedName>
        <fullName evidence="5">Tubulin delta chain</fullName>
    </recommendedName>
    <alternativeName>
        <fullName evidence="12">Delta-tubulin</fullName>
    </alternativeName>
</protein>
<comment type="subcellular location">
    <subcellularLocation>
        <location evidence="3">Cell projection</location>
        <location evidence="3">Cilium</location>
    </subcellularLocation>
    <subcellularLocation>
        <location evidence="1">Cytoplasm</location>
        <location evidence="1">Cytoskeleton</location>
        <location evidence="1">Microtubule organizing center</location>
        <location evidence="1">Centrosome</location>
        <location evidence="1">Centriole</location>
    </subcellularLocation>
    <subcellularLocation>
        <location evidence="2">Nucleus</location>
    </subcellularLocation>
</comment>
<gene>
    <name evidence="15" type="ORF">GEV33_012697</name>
</gene>
<evidence type="ECO:0000256" key="4">
    <source>
        <dbReference type="ARBA" id="ARBA00009636"/>
    </source>
</evidence>
<keyword evidence="6" id="KW-0493">Microtubule</keyword>
<dbReference type="CDD" id="cd02189">
    <property type="entry name" value="delta_zeta_tubulin-like"/>
    <property type="match status" value="1"/>
</dbReference>
<evidence type="ECO:0000313" key="16">
    <source>
        <dbReference type="Proteomes" id="UP000719412"/>
    </source>
</evidence>
<dbReference type="InterPro" id="IPR002967">
    <property type="entry name" value="Delta_tubulin"/>
</dbReference>
<evidence type="ECO:0000256" key="9">
    <source>
        <dbReference type="ARBA" id="ARBA00023134"/>
    </source>
</evidence>
<dbReference type="InterPro" id="IPR017975">
    <property type="entry name" value="Tubulin_CS"/>
</dbReference>
<dbReference type="PRINTS" id="PR01161">
    <property type="entry name" value="TUBULIN"/>
</dbReference>
<dbReference type="GO" id="GO:0030030">
    <property type="term" value="P:cell projection organization"/>
    <property type="evidence" value="ECO:0007669"/>
    <property type="project" value="UniProtKB-KW"/>
</dbReference>
<dbReference type="SMART" id="SM00864">
    <property type="entry name" value="Tubulin"/>
    <property type="match status" value="1"/>
</dbReference>
<dbReference type="Gene3D" id="3.40.50.1440">
    <property type="entry name" value="Tubulin/FtsZ, GTPase domain"/>
    <property type="match status" value="1"/>
</dbReference>
<dbReference type="GO" id="GO:0005929">
    <property type="term" value="C:cilium"/>
    <property type="evidence" value="ECO:0007669"/>
    <property type="project" value="UniProtKB-SubCell"/>
</dbReference>
<keyword evidence="11" id="KW-0966">Cell projection</keyword>
<dbReference type="EMBL" id="JABDTM020027720">
    <property type="protein sequence ID" value="KAH0810093.1"/>
    <property type="molecule type" value="Genomic_DNA"/>
</dbReference>
<comment type="similarity">
    <text evidence="4">Belongs to the tubulin family.</text>
</comment>
<dbReference type="Pfam" id="PF00091">
    <property type="entry name" value="Tubulin"/>
    <property type="match status" value="1"/>
</dbReference>
<keyword evidence="7" id="KW-0547">Nucleotide-binding</keyword>
<dbReference type="SUPFAM" id="SSF52490">
    <property type="entry name" value="Tubulin nucleotide-binding domain-like"/>
    <property type="match status" value="1"/>
</dbReference>
<evidence type="ECO:0000256" key="1">
    <source>
        <dbReference type="ARBA" id="ARBA00004114"/>
    </source>
</evidence>
<dbReference type="GO" id="GO:0005874">
    <property type="term" value="C:microtubule"/>
    <property type="evidence" value="ECO:0007669"/>
    <property type="project" value="UniProtKB-KW"/>
</dbReference>
<dbReference type="Gene3D" id="1.10.10.60">
    <property type="entry name" value="Homeodomain-like"/>
    <property type="match status" value="1"/>
</dbReference>
<dbReference type="InterPro" id="IPR003008">
    <property type="entry name" value="Tubulin_FtsZ_GTPase"/>
</dbReference>
<dbReference type="InterPro" id="IPR036525">
    <property type="entry name" value="Tubulin/FtsZ_GTPase_sf"/>
</dbReference>
<dbReference type="PRINTS" id="PR01224">
    <property type="entry name" value="DELTATUBULIN"/>
</dbReference>
<evidence type="ECO:0000259" key="14">
    <source>
        <dbReference type="SMART" id="SM00864"/>
    </source>
</evidence>
<dbReference type="GO" id="GO:0005200">
    <property type="term" value="F:structural constituent of cytoskeleton"/>
    <property type="evidence" value="ECO:0007669"/>
    <property type="project" value="InterPro"/>
</dbReference>
<dbReference type="Proteomes" id="UP000719412">
    <property type="component" value="Unassembled WGS sequence"/>
</dbReference>
<dbReference type="InterPro" id="IPR009057">
    <property type="entry name" value="Homeodomain-like_sf"/>
</dbReference>
<dbReference type="CDD" id="cd00167">
    <property type="entry name" value="SANT"/>
    <property type="match status" value="1"/>
</dbReference>
<comment type="function">
    <text evidence="13">Acts as a positive regulator of hedgehog signaling and regulates ciliary function.</text>
</comment>
<sequence>MSVITLLYGQCGNQISEAFFSNIYDDIYNSKKDCDYNTQSLNKWFHLTKKNKLEPRAILIDTETKTAPKKKNATYQFKNLVIKSCGGSANNWAFGYSEQSKLLISEVLESTRKELEKSDVVSSFLNVFSASGGTGSGVGSCVTECLKNEFSNKIITNVVVLPYASGELVVQSYNSLLTLAKIYSINDAIIVFENDRLHYNCVNSLSIKDVTFDDINNLIARQLLSIYQPLNDAQAPELLTKLCEDSSRKFLQIRSAPLSKMDCASNWKSLLTSISRQSRFDFQQKSLHGVHLKPKSLSTAMVCRGVHKPAEKELKPFTDSNFSETVNLYHQRRKIFNLENSLTVVSNMDDSWSVADKKKLLMALQKCGTNNIAEVQKYLPDKTITEIRQAFEKYSRLASNKMNQHEKLREEDSAINLWIKIVKKTHEKSNGVVDVIPRVLKYIALFEKRPVDKDVNLRDCYMALSEMSNGMVSKNLNPTTNYFFFENLARLALQIKKDNSTDKNKFVREIKDLDQILKPQGVKTYNRKRKRANVILNPLNVPDELLKANGKSSV</sequence>
<evidence type="ECO:0000256" key="2">
    <source>
        <dbReference type="ARBA" id="ARBA00004123"/>
    </source>
</evidence>
<keyword evidence="9" id="KW-0342">GTP-binding</keyword>
<dbReference type="GO" id="GO:0005634">
    <property type="term" value="C:nucleus"/>
    <property type="evidence" value="ECO:0007669"/>
    <property type="project" value="UniProtKB-SubCell"/>
</dbReference>